<accession>A0A0N4XTV4</accession>
<proteinExistence type="predicted"/>
<dbReference type="WBParaSite" id="NBR_0000607001-mRNA-1">
    <property type="protein sequence ID" value="NBR_0000607001-mRNA-1"/>
    <property type="gene ID" value="NBR_0000607001"/>
</dbReference>
<name>A0A0N4XTV4_NIPBR</name>
<keyword evidence="3" id="KW-1185">Reference proteome</keyword>
<dbReference type="Proteomes" id="UP000271162">
    <property type="component" value="Unassembled WGS sequence"/>
</dbReference>
<evidence type="ECO:0000313" key="3">
    <source>
        <dbReference type="Proteomes" id="UP000271162"/>
    </source>
</evidence>
<keyword evidence="1" id="KW-0732">Signal</keyword>
<dbReference type="AlphaFoldDB" id="A0A0N4XTV4"/>
<feature type="chain" id="PRO_5043124796" evidence="1">
    <location>
        <begin position="17"/>
        <end position="223"/>
    </location>
</feature>
<organism evidence="4">
    <name type="scientific">Nippostrongylus brasiliensis</name>
    <name type="common">Rat hookworm</name>
    <dbReference type="NCBI Taxonomy" id="27835"/>
    <lineage>
        <taxon>Eukaryota</taxon>
        <taxon>Metazoa</taxon>
        <taxon>Ecdysozoa</taxon>
        <taxon>Nematoda</taxon>
        <taxon>Chromadorea</taxon>
        <taxon>Rhabditida</taxon>
        <taxon>Rhabditina</taxon>
        <taxon>Rhabditomorpha</taxon>
        <taxon>Strongyloidea</taxon>
        <taxon>Heligmosomidae</taxon>
        <taxon>Nippostrongylus</taxon>
    </lineage>
</organism>
<feature type="signal peptide" evidence="1">
    <location>
        <begin position="1"/>
        <end position="16"/>
    </location>
</feature>
<dbReference type="OMA" id="RDAMLIC"/>
<sequence length="223" mass="25373">MFPIAAIFVFMRTGCAFLFNSATDIAHCYELDLENCFREAFLAAIHPPIRGRRASPFFQTPNITVLDKRKVETSNLMLCHDVRRFSLCFHYPGCSEQVAAAMCEQTCSRDAMLICRRAMTSDEQQQEQSYIMEASTIAQSYNFGNEDTCDNFRQLLGKLVRFRGEFCGDLSRCTCSETRWEAATIRCGFDCDRIWRDGLIADDGAANFRLLSALLSLIVIQLM</sequence>
<evidence type="ECO:0000313" key="2">
    <source>
        <dbReference type="EMBL" id="VDL69660.1"/>
    </source>
</evidence>
<reference evidence="2 3" key="2">
    <citation type="submission" date="2018-11" db="EMBL/GenBank/DDBJ databases">
        <authorList>
            <consortium name="Pathogen Informatics"/>
        </authorList>
    </citation>
    <scope>NUCLEOTIDE SEQUENCE [LARGE SCALE GENOMIC DNA]</scope>
</reference>
<reference evidence="4" key="1">
    <citation type="submission" date="2016-04" db="UniProtKB">
        <authorList>
            <consortium name="WormBaseParasite"/>
        </authorList>
    </citation>
    <scope>IDENTIFICATION</scope>
</reference>
<gene>
    <name evidence="2" type="ORF">NBR_LOCUS6071</name>
</gene>
<evidence type="ECO:0000256" key="1">
    <source>
        <dbReference type="SAM" id="SignalP"/>
    </source>
</evidence>
<dbReference type="EMBL" id="UYSL01019774">
    <property type="protein sequence ID" value="VDL69660.1"/>
    <property type="molecule type" value="Genomic_DNA"/>
</dbReference>
<protein>
    <submittedName>
        <fullName evidence="4">FZ domain-containing protein</fullName>
    </submittedName>
</protein>
<evidence type="ECO:0000313" key="4">
    <source>
        <dbReference type="WBParaSite" id="NBR_0000607001-mRNA-1"/>
    </source>
</evidence>